<dbReference type="Pfam" id="PF12770">
    <property type="entry name" value="CHAT"/>
    <property type="match status" value="1"/>
</dbReference>
<evidence type="ECO:0000259" key="4">
    <source>
        <dbReference type="Pfam" id="PF12770"/>
    </source>
</evidence>
<name>A0ABP0LF32_9DINO</name>
<dbReference type="PROSITE" id="PS51257">
    <property type="entry name" value="PROKAR_LIPOPROTEIN"/>
    <property type="match status" value="1"/>
</dbReference>
<keyword evidence="2" id="KW-0812">Transmembrane</keyword>
<keyword evidence="2" id="KW-0472">Membrane</keyword>
<feature type="region of interest" description="Disordered" evidence="1">
    <location>
        <begin position="194"/>
        <end position="228"/>
    </location>
</feature>
<dbReference type="EMBL" id="CAXAMM010015991">
    <property type="protein sequence ID" value="CAK9037780.1"/>
    <property type="molecule type" value="Genomic_DNA"/>
</dbReference>
<evidence type="ECO:0000256" key="3">
    <source>
        <dbReference type="SAM" id="SignalP"/>
    </source>
</evidence>
<organism evidence="5 6">
    <name type="scientific">Durusdinium trenchii</name>
    <dbReference type="NCBI Taxonomy" id="1381693"/>
    <lineage>
        <taxon>Eukaryota</taxon>
        <taxon>Sar</taxon>
        <taxon>Alveolata</taxon>
        <taxon>Dinophyceae</taxon>
        <taxon>Suessiales</taxon>
        <taxon>Symbiodiniaceae</taxon>
        <taxon>Durusdinium</taxon>
    </lineage>
</organism>
<keyword evidence="2" id="KW-1133">Transmembrane helix</keyword>
<proteinExistence type="predicted"/>
<sequence length="836" mass="90336">MIGTRQLSLRTFLCPSPFIWVFFASWLASWASCAATAIEAPEPEVAHLRAGGGRRQNAIYKYYISSLSSGASDLAPKAPIDLEIASTEPIPEQAAEQEARDQGIWPAVVMCALFGVGSILFRFCWMCKRLGCCKSGTIPLHGYASVPRSEVIGHESVVHGAALTLAHQPVDQIGEPVPTQFFYIGDESAVEESQAVSGYNSESLPTESEPEAELCPDAPTSGADQSDQAQAVVELPRLPQPMFQPVAAQMLPELYVQPDEATCSAKDNSRCRLLMLYASPLCRIDSRGPSPLPSLGFEKEWKTVLKASAEAQSGPSTFAARPLTSGSLQRALSAATSGNTILHLSAHGTPDGLILEDGKGSGYVLSCDLLQEMLALREKSNGCEVVVVNACHSRSVGELLADSVPHVVCCNDRVLDTWVDLFMRSFYTALFGGSTVASAFSTASLQLQCQPGIPPEAAQCFCLLPEANAHDEVMFARRPAVRKSLRISSMPFEQPLPELPEDFVGRTLDVWSILQHLSTRRLVAVCNRGPIVGLGKAALLDAVHRTAALHMQMRCVGVRIGADIKSDCTSWLLAVRSAVQLALAEEDWLGSARKGCFQPRSGGARRKCLPRRTLRKAQQDLSMEELLDSLCQDIGLLALQWHRRTTAADLAPSSTSRGSMMSAVSARNSGCDILLIIHGCDQVLERQPADMQTALSTLLRHCPARVIFSSRSRVSGPGCGQFKVVHYELGGLQPTDAARLFLRRSQRPLRWKEVLSESQTTTAKVADENAPVVLQKDTEKEVLKLIASHPAVARLKGAPSALIELANDMGHRTLSDCATEGYLLSEPSPNLPLPAG</sequence>
<evidence type="ECO:0000313" key="5">
    <source>
        <dbReference type="EMBL" id="CAK9037780.1"/>
    </source>
</evidence>
<feature type="transmembrane region" description="Helical" evidence="2">
    <location>
        <begin position="104"/>
        <end position="125"/>
    </location>
</feature>
<protein>
    <recommendedName>
        <fullName evidence="4">CHAT domain-containing protein</fullName>
    </recommendedName>
</protein>
<dbReference type="Proteomes" id="UP001642464">
    <property type="component" value="Unassembled WGS sequence"/>
</dbReference>
<feature type="domain" description="CHAT" evidence="4">
    <location>
        <begin position="262"/>
        <end position="451"/>
    </location>
</feature>
<gene>
    <name evidence="5" type="ORF">SCF082_LOCUS22312</name>
</gene>
<dbReference type="InterPro" id="IPR024983">
    <property type="entry name" value="CHAT_dom"/>
</dbReference>
<evidence type="ECO:0000256" key="1">
    <source>
        <dbReference type="SAM" id="MobiDB-lite"/>
    </source>
</evidence>
<accession>A0ABP0LF32</accession>
<keyword evidence="6" id="KW-1185">Reference proteome</keyword>
<comment type="caution">
    <text evidence="5">The sequence shown here is derived from an EMBL/GenBank/DDBJ whole genome shotgun (WGS) entry which is preliminary data.</text>
</comment>
<feature type="compositionally biased region" description="Polar residues" evidence="1">
    <location>
        <begin position="194"/>
        <end position="206"/>
    </location>
</feature>
<keyword evidence="3" id="KW-0732">Signal</keyword>
<feature type="chain" id="PRO_5047202461" description="CHAT domain-containing protein" evidence="3">
    <location>
        <begin position="36"/>
        <end position="836"/>
    </location>
</feature>
<reference evidence="5 6" key="1">
    <citation type="submission" date="2024-02" db="EMBL/GenBank/DDBJ databases">
        <authorList>
            <person name="Chen Y."/>
            <person name="Shah S."/>
            <person name="Dougan E. K."/>
            <person name="Thang M."/>
            <person name="Chan C."/>
        </authorList>
    </citation>
    <scope>NUCLEOTIDE SEQUENCE [LARGE SCALE GENOMIC DNA]</scope>
</reference>
<feature type="signal peptide" evidence="3">
    <location>
        <begin position="1"/>
        <end position="35"/>
    </location>
</feature>
<evidence type="ECO:0000256" key="2">
    <source>
        <dbReference type="SAM" id="Phobius"/>
    </source>
</evidence>
<evidence type="ECO:0000313" key="6">
    <source>
        <dbReference type="Proteomes" id="UP001642464"/>
    </source>
</evidence>